<evidence type="ECO:0000256" key="1">
    <source>
        <dbReference type="SAM" id="Phobius"/>
    </source>
</evidence>
<name>A0A1A9GMX8_9ACTN</name>
<dbReference type="AlphaFoldDB" id="A0A1A9GMX8"/>
<sequence length="178" mass="18059">MPHEPVATRRTALRALALSAALPALLTACGGAPATDLTPGAADREDVSDPDLVVVAGVLGELAALVALLERTRTRHAPLRSTLAPALRVHRAQLDALLATGAEAPGPAPRPRVAGTPAAALDALRRREETARRRLTSYAVDARSGVLARLVAAVTAGVAQQQVLLATGGVTPTAGSSA</sequence>
<evidence type="ECO:0000313" key="4">
    <source>
        <dbReference type="Proteomes" id="UP000077868"/>
    </source>
</evidence>
<dbReference type="PATRIC" id="fig|1300347.3.peg.2598"/>
<dbReference type="EMBL" id="CP015079">
    <property type="protein sequence ID" value="ANH39022.1"/>
    <property type="molecule type" value="Genomic_DNA"/>
</dbReference>
<dbReference type="InterPro" id="IPR006311">
    <property type="entry name" value="TAT_signal"/>
</dbReference>
<dbReference type="RefSeq" id="WP_157520134.1">
    <property type="nucleotide sequence ID" value="NZ_CP015079.1"/>
</dbReference>
<dbReference type="Proteomes" id="UP000077868">
    <property type="component" value="Chromosome"/>
</dbReference>
<keyword evidence="1" id="KW-0812">Transmembrane</keyword>
<keyword evidence="1" id="KW-1133">Transmembrane helix</keyword>
<protein>
    <recommendedName>
        <fullName evidence="5">DUF4439 domain-containing protein</fullName>
    </recommendedName>
</protein>
<keyword evidence="4" id="KW-1185">Reference proteome</keyword>
<evidence type="ECO:0000313" key="3">
    <source>
        <dbReference type="EMBL" id="ANH39022.1"/>
    </source>
</evidence>
<organism evidence="3 4">
    <name type="scientific">Nocardioides dokdonensis FR1436</name>
    <dbReference type="NCBI Taxonomy" id="1300347"/>
    <lineage>
        <taxon>Bacteria</taxon>
        <taxon>Bacillati</taxon>
        <taxon>Actinomycetota</taxon>
        <taxon>Actinomycetes</taxon>
        <taxon>Propionibacteriales</taxon>
        <taxon>Nocardioidaceae</taxon>
        <taxon>Nocardioides</taxon>
    </lineage>
</organism>
<feature type="signal peptide" evidence="2">
    <location>
        <begin position="1"/>
        <end position="34"/>
    </location>
</feature>
<dbReference type="PROSITE" id="PS51318">
    <property type="entry name" value="TAT"/>
    <property type="match status" value="1"/>
</dbReference>
<gene>
    <name evidence="3" type="ORF">I601_2606</name>
</gene>
<evidence type="ECO:0008006" key="5">
    <source>
        <dbReference type="Google" id="ProtNLM"/>
    </source>
</evidence>
<evidence type="ECO:0000256" key="2">
    <source>
        <dbReference type="SAM" id="SignalP"/>
    </source>
</evidence>
<dbReference type="KEGG" id="ndk:I601_2606"/>
<keyword evidence="2" id="KW-0732">Signal</keyword>
<feature type="transmembrane region" description="Helical" evidence="1">
    <location>
        <begin position="50"/>
        <end position="69"/>
    </location>
</feature>
<accession>A0A1A9GMX8</accession>
<keyword evidence="1" id="KW-0472">Membrane</keyword>
<feature type="chain" id="PRO_5008388401" description="DUF4439 domain-containing protein" evidence="2">
    <location>
        <begin position="35"/>
        <end position="178"/>
    </location>
</feature>
<reference evidence="3 4" key="1">
    <citation type="submission" date="2016-03" db="EMBL/GenBank/DDBJ databases">
        <title>Complete genome sequence of a soil Actinobacterium, Nocardioides dokdonensis FR1436.</title>
        <authorList>
            <person name="Kwon S.-K."/>
            <person name="Kim K."/>
            <person name="Kim J.F."/>
        </authorList>
    </citation>
    <scope>NUCLEOTIDE SEQUENCE [LARGE SCALE GENOMIC DNA]</scope>
    <source>
        <strain evidence="3 4">FR1436</strain>
    </source>
</reference>
<dbReference type="STRING" id="1300347.I601_2606"/>
<proteinExistence type="predicted"/>